<dbReference type="Pfam" id="PF04548">
    <property type="entry name" value="AIG1"/>
    <property type="match status" value="4"/>
</dbReference>
<proteinExistence type="inferred from homology"/>
<evidence type="ECO:0000313" key="6">
    <source>
        <dbReference type="Ensembl" id="ENSORLP00015024112.1"/>
    </source>
</evidence>
<dbReference type="InterPro" id="IPR027417">
    <property type="entry name" value="P-loop_NTPase"/>
</dbReference>
<reference evidence="6 7" key="2">
    <citation type="submission" date="2017-04" db="EMBL/GenBank/DDBJ databases">
        <title>CpG methylation of centromeres and impact of large insertions on vertebrate speciation.</title>
        <authorList>
            <person name="Ichikawa K."/>
            <person name="Yoshimura J."/>
            <person name="Morishita S."/>
        </authorList>
    </citation>
    <scope>NUCLEOTIDE SEQUENCE</scope>
    <source>
        <strain evidence="6 7">HSOK</strain>
    </source>
</reference>
<dbReference type="InterPro" id="IPR045058">
    <property type="entry name" value="GIMA/IAN/Toc"/>
</dbReference>
<dbReference type="Ensembl" id="ENSORLT00015008742.1">
    <property type="protein sequence ID" value="ENSORLP00015024133.1"/>
    <property type="gene ID" value="ENSORLG00015004505.1"/>
</dbReference>
<protein>
    <recommendedName>
        <fullName evidence="5">AIG1-type G domain-containing protein</fullName>
    </recommendedName>
</protein>
<accession>A0A3P9IVW9</accession>
<dbReference type="PANTHER" id="PTHR10903">
    <property type="entry name" value="GTPASE, IMAP FAMILY MEMBER-RELATED"/>
    <property type="match status" value="1"/>
</dbReference>
<reference evidence="6" key="3">
    <citation type="submission" date="2025-05" db="UniProtKB">
        <authorList>
            <consortium name="Ensembl"/>
        </authorList>
    </citation>
    <scope>IDENTIFICATION</scope>
    <source>
        <strain evidence="6">HSOK</strain>
    </source>
</reference>
<evidence type="ECO:0000313" key="7">
    <source>
        <dbReference type="Proteomes" id="UP000265200"/>
    </source>
</evidence>
<evidence type="ECO:0000256" key="4">
    <source>
        <dbReference type="SAM" id="MobiDB-lite"/>
    </source>
</evidence>
<keyword evidence="3" id="KW-0342">GTP-binding</keyword>
<reference key="1">
    <citation type="journal article" date="2007" name="Nature">
        <title>The medaka draft genome and insights into vertebrate genome evolution.</title>
        <authorList>
            <person name="Kasahara M."/>
            <person name="Naruse K."/>
            <person name="Sasaki S."/>
            <person name="Nakatani Y."/>
            <person name="Qu W."/>
            <person name="Ahsan B."/>
            <person name="Yamada T."/>
            <person name="Nagayasu Y."/>
            <person name="Doi K."/>
            <person name="Kasai Y."/>
            <person name="Jindo T."/>
            <person name="Kobayashi D."/>
            <person name="Shimada A."/>
            <person name="Toyoda A."/>
            <person name="Kuroki Y."/>
            <person name="Fujiyama A."/>
            <person name="Sasaki T."/>
            <person name="Shimizu A."/>
            <person name="Asakawa S."/>
            <person name="Shimizu N."/>
            <person name="Hashimoto S."/>
            <person name="Yang J."/>
            <person name="Lee Y."/>
            <person name="Matsushima K."/>
            <person name="Sugano S."/>
            <person name="Sakaizumi M."/>
            <person name="Narita T."/>
            <person name="Ohishi K."/>
            <person name="Haga S."/>
            <person name="Ohta F."/>
            <person name="Nomoto H."/>
            <person name="Nogata K."/>
            <person name="Morishita T."/>
            <person name="Endo T."/>
            <person name="Shin-I T."/>
            <person name="Takeda H."/>
            <person name="Morishita S."/>
            <person name="Kohara Y."/>
        </authorList>
    </citation>
    <scope>NUCLEOTIDE SEQUENCE [LARGE SCALE GENOMIC DNA]</scope>
    <source>
        <strain>Hd-rR</strain>
    </source>
</reference>
<dbReference type="PANTHER" id="PTHR10903:SF188">
    <property type="entry name" value="GTPASE IMAP FAMILY MEMBER 2-LIKE-RELATED"/>
    <property type="match status" value="1"/>
</dbReference>
<feature type="domain" description="AIG1-type G" evidence="5">
    <location>
        <begin position="669"/>
        <end position="871"/>
    </location>
</feature>
<feature type="domain" description="AIG1-type G" evidence="5">
    <location>
        <begin position="463"/>
        <end position="643"/>
    </location>
</feature>
<keyword evidence="2" id="KW-0547">Nucleotide-binding</keyword>
<feature type="compositionally biased region" description="Basic and acidic residues" evidence="4">
    <location>
        <begin position="893"/>
        <end position="991"/>
    </location>
</feature>
<dbReference type="FunFam" id="3.40.50.300:FF:005866">
    <property type="entry name" value="Uncharacterized protein"/>
    <property type="match status" value="1"/>
</dbReference>
<name>A0A3P9IVW9_ORYLA</name>
<dbReference type="Proteomes" id="UP000265200">
    <property type="component" value="Chromosome 9"/>
</dbReference>
<dbReference type="GO" id="GO:0005525">
    <property type="term" value="F:GTP binding"/>
    <property type="evidence" value="ECO:0007669"/>
    <property type="project" value="UniProtKB-KW"/>
</dbReference>
<comment type="similarity">
    <text evidence="1">Belongs to the TRAFAC class TrmE-Era-EngA-EngB-Septin-like GTPase superfamily. AIG1/Toc34/Toc159-like paraseptin GTPase family. IAN subfamily.</text>
</comment>
<dbReference type="SUPFAM" id="SSF52540">
    <property type="entry name" value="P-loop containing nucleoside triphosphate hydrolases"/>
    <property type="match status" value="4"/>
</dbReference>
<feature type="region of interest" description="Disordered" evidence="4">
    <location>
        <begin position="1154"/>
        <end position="1174"/>
    </location>
</feature>
<evidence type="ECO:0000256" key="1">
    <source>
        <dbReference type="ARBA" id="ARBA00008535"/>
    </source>
</evidence>
<dbReference type="CDD" id="cd01852">
    <property type="entry name" value="AIG1"/>
    <property type="match status" value="1"/>
</dbReference>
<dbReference type="AlphaFoldDB" id="A0A3P9IVW9"/>
<feature type="compositionally biased region" description="Polar residues" evidence="4">
    <location>
        <begin position="1161"/>
        <end position="1170"/>
    </location>
</feature>
<dbReference type="PROSITE" id="PS51720">
    <property type="entry name" value="G_AIG1"/>
    <property type="match status" value="2"/>
</dbReference>
<dbReference type="InterPro" id="IPR006703">
    <property type="entry name" value="G_AIG1"/>
</dbReference>
<dbReference type="Gene3D" id="3.40.50.300">
    <property type="entry name" value="P-loop containing nucleotide triphosphate hydrolases"/>
    <property type="match status" value="4"/>
</dbReference>
<dbReference type="Ensembl" id="ENSORLT00015008780.1">
    <property type="protein sequence ID" value="ENSORLP00015024112.1"/>
    <property type="gene ID" value="ENSORLG00015004505.1"/>
</dbReference>
<evidence type="ECO:0000256" key="2">
    <source>
        <dbReference type="ARBA" id="ARBA00022741"/>
    </source>
</evidence>
<evidence type="ECO:0000256" key="3">
    <source>
        <dbReference type="ARBA" id="ARBA00023134"/>
    </source>
</evidence>
<sequence>MFLGDQPSLHLPAGEEDVMATAAADSEAPVRRRHSNPDLPPKMSELRVVLLGNRCSLKNSVGNMILGGNCIREPDCCQKVSTIIDDKKIILINTPDLQHPNLCGEKLTKFGKDLMRLSDPGPHLFLLVLQPENFTEEEEERLQFILQMFDSPSNHTLTLISTSKQETSDVRDKYLQDPLIGDFLSECKHEFIHNDELQRSKLSKTINQILEENHGKNVGFHQNTSAHLELPSCHGNEEQEKEERNTLDVVKQAGMGIYNAAKGWWPFSGIVGQSEETAEPQFSVRIVLLGKSKDKLSKMSNFIIGDEVFHSQSSNKQCVTTSGEWNGNSVLVVKTPDLFEMNELMVRREMSRCRSLSFPGPNVLLLMVKPSDFTQEDAEKLNFILSLFGQNSFQHSMIVFTRKEKQTDVLNEMLQKCGGRMYNMLDKNHGLLMENIERMMSENRGSFLTFTEVTRGPQCEQIKPDLNLVLFGRRGAGKTSAAKNILGLSVSSQQSGRNQAEVCGRLVSVVELPALSERTQKEVMQESLRSVSLCEPEGVHAFILVLPVDPLTDEDKGELQTIQKAFGPQVKDFTRILFTVDSDPKDPNVVNFVEKNEDIQKLCQSCGGRYDILNIRNKQQISELLENIQVENSYSADTFVQAQMEKNIELEENMRQLNRQDPCKKQQSPENVRIVLIGKTGSGKSSSGNTILGRKEFKAYSSSASVTRLCHKAPGEVDGRPVSVVDTPGLFDTSLSNKEVYEEMVKCISLLAPGPHVFLLVIQIGRFTPEEMETLKLIKESFGRKSEQFTLILFTRGDDLHHDDKTIEDYIEEDTNGLKNLIRDCGGRYHVFNNRDKNNQQQVRELMEKIDRMVKKNRGCCFSNEMLEEAEAAIRKEMEKILKEKEEEIRKEKEELTRKHEEEMQEMKRKMEEEMKKLQQESELKLKEMSENIQKEREQQQREQKEREKKNKEREEEEERQREALKKQIEELDKEMQSAREEKKTELEKERTRKQRNQKAWEKERREWWEKQKEEEEKRKQEEQKRLKELEEQLEKEREIREQKVKEEIKIKKELEEKEKKYKEEQENLLKKFEEEARKRAEEKNEFMTKHAALKETYTSQLKDKEEKYDLLKALKETKEREKRHKYQEEIRDLVKCVSKKKENLPEIKNLLIKQEEEMKNTPTQEQENLQTKHEDEISDLIQKLLTEVEEKSSCCIL</sequence>
<organism evidence="6 7">
    <name type="scientific">Oryzias latipes</name>
    <name type="common">Japanese rice fish</name>
    <name type="synonym">Japanese killifish</name>
    <dbReference type="NCBI Taxonomy" id="8090"/>
    <lineage>
        <taxon>Eukaryota</taxon>
        <taxon>Metazoa</taxon>
        <taxon>Chordata</taxon>
        <taxon>Craniata</taxon>
        <taxon>Vertebrata</taxon>
        <taxon>Euteleostomi</taxon>
        <taxon>Actinopterygii</taxon>
        <taxon>Neopterygii</taxon>
        <taxon>Teleostei</taxon>
        <taxon>Neoteleostei</taxon>
        <taxon>Acanthomorphata</taxon>
        <taxon>Ovalentaria</taxon>
        <taxon>Atherinomorphae</taxon>
        <taxon>Beloniformes</taxon>
        <taxon>Adrianichthyidae</taxon>
        <taxon>Oryziinae</taxon>
        <taxon>Oryzias</taxon>
    </lineage>
</organism>
<feature type="region of interest" description="Disordered" evidence="4">
    <location>
        <begin position="893"/>
        <end position="1001"/>
    </location>
</feature>
<dbReference type="FunFam" id="3.40.50.300:FF:000366">
    <property type="entry name" value="GTPase, IMAP family member 2"/>
    <property type="match status" value="1"/>
</dbReference>
<evidence type="ECO:0000259" key="5">
    <source>
        <dbReference type="PROSITE" id="PS51720"/>
    </source>
</evidence>